<name>A0A0A8JZU2_9HYPH</name>
<organism evidence="2 3">
    <name type="scientific">Methyloceanibacter caenitepidi</name>
    <dbReference type="NCBI Taxonomy" id="1384459"/>
    <lineage>
        <taxon>Bacteria</taxon>
        <taxon>Pseudomonadati</taxon>
        <taxon>Pseudomonadota</taxon>
        <taxon>Alphaproteobacteria</taxon>
        <taxon>Hyphomicrobiales</taxon>
        <taxon>Hyphomicrobiaceae</taxon>
        <taxon>Methyloceanibacter</taxon>
    </lineage>
</organism>
<sequence>MSVLSKAYFHDEKAAFEKLEQIVWPNGPVCPHCGNKGDKPFYDLSKTRIGLKKCGDCRKQFTVRVGTVFESSHVPLHKWLQATHLMCSSKKGISAHQLHRVLEVTYKTAWFMAHRLREAMRDSSPLPLGGEGQTVEADETYFGNVKAARAKRIFINGKGWVRRGAGGEAKFKVVSLVERGGRARSVHVPYLTANNVRKVLKQNVLAKTDLMTDNARLYDTVGKEFNSHETVNHSIYEYARGIVHTNTIEGFFSIFKRGMRGVYQHCSEKHLHRYLAEFDFRYSERKVSDTERAETALRGVKGKRLTYRRTDAAQA</sequence>
<dbReference type="HOGENOM" id="CLU_044348_1_2_5"/>
<gene>
    <name evidence="2" type="ORF">GL4_0454</name>
</gene>
<dbReference type="OrthoDB" id="271821at2"/>
<dbReference type="Pfam" id="PF12760">
    <property type="entry name" value="Zn_ribbon_IS1595"/>
    <property type="match status" value="1"/>
</dbReference>
<keyword evidence="3" id="KW-1185">Reference proteome</keyword>
<protein>
    <submittedName>
        <fullName evidence="2">ISSpo8, transposase</fullName>
    </submittedName>
</protein>
<dbReference type="PANTHER" id="PTHR47163:SF2">
    <property type="entry name" value="SI:DKEY-17M8.2"/>
    <property type="match status" value="1"/>
</dbReference>
<evidence type="ECO:0000259" key="1">
    <source>
        <dbReference type="SMART" id="SM01126"/>
    </source>
</evidence>
<dbReference type="PANTHER" id="PTHR47163">
    <property type="entry name" value="DDE_TNP_IS1595 DOMAIN-CONTAINING PROTEIN"/>
    <property type="match status" value="1"/>
</dbReference>
<dbReference type="EMBL" id="AP014648">
    <property type="protein sequence ID" value="BAQ15921.1"/>
    <property type="molecule type" value="Genomic_DNA"/>
</dbReference>
<dbReference type="RefSeq" id="WP_045364075.1">
    <property type="nucleotide sequence ID" value="NZ_AP014648.1"/>
</dbReference>
<dbReference type="InterPro" id="IPR024442">
    <property type="entry name" value="Transposase_Zn_ribbon"/>
</dbReference>
<dbReference type="AlphaFoldDB" id="A0A0A8JZU2"/>
<dbReference type="InterPro" id="IPR053164">
    <property type="entry name" value="IS1016-like_transposase"/>
</dbReference>
<evidence type="ECO:0000313" key="3">
    <source>
        <dbReference type="Proteomes" id="UP000031643"/>
    </source>
</evidence>
<dbReference type="InterPro" id="IPR024445">
    <property type="entry name" value="Tnp_ISXO2-like"/>
</dbReference>
<dbReference type="NCBIfam" id="NF033547">
    <property type="entry name" value="transpos_IS1595"/>
    <property type="match status" value="1"/>
</dbReference>
<dbReference type="KEGG" id="mcg:GL4_0454"/>
<feature type="domain" description="ISXO2-like transposase" evidence="1">
    <location>
        <begin position="127"/>
        <end position="283"/>
    </location>
</feature>
<dbReference type="SMART" id="SM01126">
    <property type="entry name" value="DDE_Tnp_IS1595"/>
    <property type="match status" value="1"/>
</dbReference>
<dbReference type="Pfam" id="PF12762">
    <property type="entry name" value="DDE_Tnp_IS1595"/>
    <property type="match status" value="1"/>
</dbReference>
<proteinExistence type="predicted"/>
<dbReference type="Proteomes" id="UP000031643">
    <property type="component" value="Chromosome"/>
</dbReference>
<evidence type="ECO:0000313" key="2">
    <source>
        <dbReference type="EMBL" id="BAQ15921.1"/>
    </source>
</evidence>
<accession>A0A0A8JZU2</accession>
<reference evidence="2 3" key="1">
    <citation type="submission" date="2014-09" db="EMBL/GenBank/DDBJ databases">
        <title>Genome sequencing of Methyloceanibacter caenitepidi Gela4.</title>
        <authorList>
            <person name="Takeuchi M."/>
            <person name="Susumu S."/>
            <person name="Kamagata Y."/>
            <person name="Oshima K."/>
            <person name="Hattori M."/>
            <person name="Iwasaki W."/>
        </authorList>
    </citation>
    <scope>NUCLEOTIDE SEQUENCE [LARGE SCALE GENOMIC DNA]</scope>
    <source>
        <strain evidence="2 3">Gela4</strain>
    </source>
</reference>